<proteinExistence type="predicted"/>
<accession>A0A6P0UK05</accession>
<evidence type="ECO:0000313" key="3">
    <source>
        <dbReference type="Proteomes" id="UP000468581"/>
    </source>
</evidence>
<keyword evidence="1" id="KW-1133">Transmembrane helix</keyword>
<reference evidence="2 3" key="1">
    <citation type="submission" date="2020-01" db="EMBL/GenBank/DDBJ databases">
        <title>Leptobacterium flavescens.</title>
        <authorList>
            <person name="Wang G."/>
        </authorList>
    </citation>
    <scope>NUCLEOTIDE SEQUENCE [LARGE SCALE GENOMIC DNA]</scope>
    <source>
        <strain evidence="2 3">KCTC 22160</strain>
    </source>
</reference>
<dbReference type="AlphaFoldDB" id="A0A6P0UK05"/>
<evidence type="ECO:0000313" key="2">
    <source>
        <dbReference type="EMBL" id="NER13554.1"/>
    </source>
</evidence>
<protein>
    <submittedName>
        <fullName evidence="2">Uncharacterized protein</fullName>
    </submittedName>
</protein>
<comment type="caution">
    <text evidence="2">The sequence shown here is derived from an EMBL/GenBank/DDBJ whole genome shotgun (WGS) entry which is preliminary data.</text>
</comment>
<name>A0A6P0UK05_9FLAO</name>
<keyword evidence="1" id="KW-0472">Membrane</keyword>
<organism evidence="2 3">
    <name type="scientific">Leptobacterium flavescens</name>
    <dbReference type="NCBI Taxonomy" id="472055"/>
    <lineage>
        <taxon>Bacteria</taxon>
        <taxon>Pseudomonadati</taxon>
        <taxon>Bacteroidota</taxon>
        <taxon>Flavobacteriia</taxon>
        <taxon>Flavobacteriales</taxon>
        <taxon>Flavobacteriaceae</taxon>
        <taxon>Leptobacterium</taxon>
    </lineage>
</organism>
<sequence length="168" mass="19441">MRYARAAKGIGKGLAGIPWFIWIAFFVWWQFFRKKRPDLPQTRPVDYSKTTITNSTAKKYANDLFESMRHNGTKESAIEDIFDHINGHDYILIYNQFGVKPYNGFGSPDGVPILKETDPVYHYNLTQWLDAELNEHGVWPFSDRALRKKVANVLSEVDIEFSASFFPS</sequence>
<dbReference type="Proteomes" id="UP000468581">
    <property type="component" value="Unassembled WGS sequence"/>
</dbReference>
<feature type="transmembrane region" description="Helical" evidence="1">
    <location>
        <begin position="12"/>
        <end position="31"/>
    </location>
</feature>
<dbReference type="EMBL" id="JAABOO010000002">
    <property type="protein sequence ID" value="NER13554.1"/>
    <property type="molecule type" value="Genomic_DNA"/>
</dbReference>
<gene>
    <name evidence="2" type="ORF">GWK08_08910</name>
</gene>
<dbReference type="RefSeq" id="WP_163606590.1">
    <property type="nucleotide sequence ID" value="NZ_JAABOO010000002.1"/>
</dbReference>
<evidence type="ECO:0000256" key="1">
    <source>
        <dbReference type="SAM" id="Phobius"/>
    </source>
</evidence>
<keyword evidence="1" id="KW-0812">Transmembrane</keyword>
<keyword evidence="3" id="KW-1185">Reference proteome</keyword>